<reference evidence="3" key="1">
    <citation type="submission" date="2016-10" db="EMBL/GenBank/DDBJ databases">
        <authorList>
            <person name="Varghese N."/>
            <person name="Submissions S."/>
        </authorList>
    </citation>
    <scope>NUCLEOTIDE SEQUENCE [LARGE SCALE GENOMIC DNA]</scope>
    <source>
        <strain evidence="3">BL36</strain>
    </source>
</reference>
<organism evidence="2 3">
    <name type="scientific">Methylobacterium pseudosasicola</name>
    <dbReference type="NCBI Taxonomy" id="582667"/>
    <lineage>
        <taxon>Bacteria</taxon>
        <taxon>Pseudomonadati</taxon>
        <taxon>Pseudomonadota</taxon>
        <taxon>Alphaproteobacteria</taxon>
        <taxon>Hyphomicrobiales</taxon>
        <taxon>Methylobacteriaceae</taxon>
        <taxon>Methylobacterium</taxon>
    </lineage>
</organism>
<dbReference type="OrthoDB" id="9811616at2"/>
<keyword evidence="3" id="KW-1185">Reference proteome</keyword>
<accession>A0A1I4IF73</accession>
<dbReference type="NCBIfam" id="TIGR03889">
    <property type="entry name" value="nitrile_acc"/>
    <property type="match status" value="1"/>
</dbReference>
<dbReference type="Gene3D" id="1.10.472.20">
    <property type="entry name" value="Nitrile hydratase, beta subunit"/>
    <property type="match status" value="1"/>
</dbReference>
<dbReference type="EMBL" id="FOTK01000006">
    <property type="protein sequence ID" value="SFL52934.1"/>
    <property type="molecule type" value="Genomic_DNA"/>
</dbReference>
<dbReference type="InterPro" id="IPR042262">
    <property type="entry name" value="CN_hydtase_beta_C"/>
</dbReference>
<dbReference type="STRING" id="582667.SAMN05192568_1006109"/>
<name>A0A1I4IF73_9HYPH</name>
<evidence type="ECO:0000313" key="2">
    <source>
        <dbReference type="EMBL" id="SFL52934.1"/>
    </source>
</evidence>
<evidence type="ECO:0000313" key="3">
    <source>
        <dbReference type="Proteomes" id="UP000199048"/>
    </source>
</evidence>
<dbReference type="InterPro" id="IPR049054">
    <property type="entry name" value="CN_hydtase_beta-like_N"/>
</dbReference>
<feature type="domain" description="Nitrile hydratase beta subunit-like N-terminal" evidence="1">
    <location>
        <begin position="4"/>
        <end position="89"/>
    </location>
</feature>
<protein>
    <submittedName>
        <fullName evidence="2">Nitrile hydratase accessory protein</fullName>
    </submittedName>
</protein>
<evidence type="ECO:0000259" key="1">
    <source>
        <dbReference type="Pfam" id="PF21006"/>
    </source>
</evidence>
<dbReference type="InterPro" id="IPR008990">
    <property type="entry name" value="Elect_transpt_acc-like_dom_sf"/>
</dbReference>
<dbReference type="SUPFAM" id="SSF50090">
    <property type="entry name" value="Electron transport accessory proteins"/>
    <property type="match status" value="1"/>
</dbReference>
<dbReference type="InterPro" id="IPR023808">
    <property type="entry name" value="Nitrile_Hydratase_acc_put"/>
</dbReference>
<dbReference type="Proteomes" id="UP000199048">
    <property type="component" value="Unassembled WGS sequence"/>
</dbReference>
<dbReference type="AlphaFoldDB" id="A0A1I4IF73"/>
<sequence>MSEPLPKTFAAPWEAQVFALVVSLQEAGLFTWAEWADRLGNAIRPAAAPEQAADYGAWLATLETILAERGIATPDSVAVRTEAFLRAAAATPHGRPIRLENDPLYRS</sequence>
<dbReference type="RefSeq" id="WP_092038900.1">
    <property type="nucleotide sequence ID" value="NZ_FOTK01000006.1"/>
</dbReference>
<proteinExistence type="predicted"/>
<dbReference type="Pfam" id="PF21006">
    <property type="entry name" value="NHase_beta_N"/>
    <property type="match status" value="1"/>
</dbReference>
<gene>
    <name evidence="2" type="ORF">SAMN05192568_1006109</name>
</gene>